<gene>
    <name evidence="2" type="ORF">ACFQ0E_03095</name>
</gene>
<evidence type="ECO:0000256" key="1">
    <source>
        <dbReference type="HAMAP-Rule" id="MF_00697"/>
    </source>
</evidence>
<proteinExistence type="inferred from homology"/>
<name>A0ABW2YDT6_9GAMM</name>
<comment type="caution">
    <text evidence="2">The sequence shown here is derived from an EMBL/GenBank/DDBJ whole genome shotgun (WGS) entry which is preliminary data.</text>
</comment>
<dbReference type="PANTHER" id="PTHR42194">
    <property type="entry name" value="UPF0276 PROTEIN HI_1600"/>
    <property type="match status" value="1"/>
</dbReference>
<reference evidence="3" key="1">
    <citation type="journal article" date="2019" name="Int. J. Syst. Evol. Microbiol.">
        <title>The Global Catalogue of Microorganisms (GCM) 10K type strain sequencing project: providing services to taxonomists for standard genome sequencing and annotation.</title>
        <authorList>
            <consortium name="The Broad Institute Genomics Platform"/>
            <consortium name="The Broad Institute Genome Sequencing Center for Infectious Disease"/>
            <person name="Wu L."/>
            <person name="Ma J."/>
        </authorList>
    </citation>
    <scope>NUCLEOTIDE SEQUENCE [LARGE SCALE GENOMIC DNA]</scope>
    <source>
        <strain evidence="3">CCUG 55585</strain>
    </source>
</reference>
<sequence length="313" mass="34666">MSTHGHALPRPARGCGIGLRARHFRHVIEQRPAVDWFEIISENFMDSEGWPAEALRRIAAHYPIVPHGVSLSIGSSDPLDAGYLQRLRRLADEVRAPWVSDHLCWTGIGGHNSHDLLPLPYTAETLAHVVDRAKQVQDVLGRRLLLENPSSYLSFRASTMHEWDFLADLSERADCGLLLDVNNVYVCSRNHGWDAIAYLDALPPDRVGQIHVAGHTDHGTHCIDTHIGPTPSSVWSLYREAIRRFGAVPTLVEWDEEIPDFPVLQQEAERARAVMERDALPEPRAAHAGDGDAVSNAVSNPVGFLVGYEAATS</sequence>
<dbReference type="PANTHER" id="PTHR42194:SF1">
    <property type="entry name" value="UPF0276 PROTEIN HI_1600"/>
    <property type="match status" value="1"/>
</dbReference>
<dbReference type="NCBIfam" id="NF003818">
    <property type="entry name" value="PRK05409.1"/>
    <property type="match status" value="1"/>
</dbReference>
<dbReference type="SUPFAM" id="SSF51658">
    <property type="entry name" value="Xylose isomerase-like"/>
    <property type="match status" value="1"/>
</dbReference>
<evidence type="ECO:0000313" key="3">
    <source>
        <dbReference type="Proteomes" id="UP001597110"/>
    </source>
</evidence>
<dbReference type="RefSeq" id="WP_386822233.1">
    <property type="nucleotide sequence ID" value="NZ_JBHTIF010000001.1"/>
</dbReference>
<evidence type="ECO:0000313" key="2">
    <source>
        <dbReference type="EMBL" id="MFD0724579.1"/>
    </source>
</evidence>
<dbReference type="Proteomes" id="UP001597110">
    <property type="component" value="Unassembled WGS sequence"/>
</dbReference>
<dbReference type="InterPro" id="IPR036237">
    <property type="entry name" value="Xyl_isomerase-like_sf"/>
</dbReference>
<dbReference type="Gene3D" id="3.20.20.150">
    <property type="entry name" value="Divalent-metal-dependent TIM barrel enzymes"/>
    <property type="match status" value="1"/>
</dbReference>
<dbReference type="Pfam" id="PF05114">
    <property type="entry name" value="MbnB_TglH_ChrH"/>
    <property type="match status" value="1"/>
</dbReference>
<keyword evidence="3" id="KW-1185">Reference proteome</keyword>
<protein>
    <recommendedName>
        <fullName evidence="1">UPF0276 protein ACFQ0E_03095</fullName>
    </recommendedName>
</protein>
<organism evidence="2 3">
    <name type="scientific">Lysobacter brunescens</name>
    <dbReference type="NCBI Taxonomy" id="262323"/>
    <lineage>
        <taxon>Bacteria</taxon>
        <taxon>Pseudomonadati</taxon>
        <taxon>Pseudomonadota</taxon>
        <taxon>Gammaproteobacteria</taxon>
        <taxon>Lysobacterales</taxon>
        <taxon>Lysobacteraceae</taxon>
        <taxon>Lysobacter</taxon>
    </lineage>
</organism>
<dbReference type="HAMAP" id="MF_00697">
    <property type="entry name" value="UPF0276"/>
    <property type="match status" value="1"/>
</dbReference>
<dbReference type="EMBL" id="JBHTIF010000001">
    <property type="protein sequence ID" value="MFD0724579.1"/>
    <property type="molecule type" value="Genomic_DNA"/>
</dbReference>
<dbReference type="InterPro" id="IPR007801">
    <property type="entry name" value="MbnB/TglH/ChrH"/>
</dbReference>
<accession>A0ABW2YDT6</accession>
<comment type="similarity">
    <text evidence="1">Belongs to the UPF0276 family.</text>
</comment>